<accession>A0A239PJ34</accession>
<evidence type="ECO:0000313" key="10">
    <source>
        <dbReference type="EMBL" id="SNT67788.1"/>
    </source>
</evidence>
<evidence type="ECO:0000256" key="8">
    <source>
        <dbReference type="PIRSR" id="PIRSR602481-2"/>
    </source>
</evidence>
<dbReference type="PANTHER" id="PTHR33202">
    <property type="entry name" value="ZINC UPTAKE REGULATION PROTEIN"/>
    <property type="match status" value="1"/>
</dbReference>
<keyword evidence="5" id="KW-0238">DNA-binding</keyword>
<feature type="binding site" evidence="7">
    <location>
        <position position="145"/>
    </location>
    <ligand>
        <name>Zn(2+)</name>
        <dbReference type="ChEBI" id="CHEBI:29105"/>
    </ligand>
</feature>
<dbReference type="RefSeq" id="WP_089410799.1">
    <property type="nucleotide sequence ID" value="NZ_FZQA01000001.1"/>
</dbReference>
<organism evidence="10 11">
    <name type="scientific">Amphiplicatus metriothermophilus</name>
    <dbReference type="NCBI Taxonomy" id="1519374"/>
    <lineage>
        <taxon>Bacteria</taxon>
        <taxon>Pseudomonadati</taxon>
        <taxon>Pseudomonadota</taxon>
        <taxon>Alphaproteobacteria</taxon>
        <taxon>Parvularculales</taxon>
        <taxon>Parvularculaceae</taxon>
        <taxon>Amphiplicatus</taxon>
    </lineage>
</organism>
<feature type="binding site" evidence="7">
    <location>
        <position position="108"/>
    </location>
    <ligand>
        <name>Zn(2+)</name>
        <dbReference type="ChEBI" id="CHEBI:29105"/>
    </ligand>
</feature>
<evidence type="ECO:0000256" key="6">
    <source>
        <dbReference type="ARBA" id="ARBA00023163"/>
    </source>
</evidence>
<evidence type="ECO:0000256" key="3">
    <source>
        <dbReference type="ARBA" id="ARBA00022833"/>
    </source>
</evidence>
<dbReference type="GO" id="GO:1900376">
    <property type="term" value="P:regulation of secondary metabolite biosynthetic process"/>
    <property type="evidence" value="ECO:0007669"/>
    <property type="project" value="TreeGrafter"/>
</dbReference>
<dbReference type="Gene3D" id="3.30.1490.190">
    <property type="match status" value="1"/>
</dbReference>
<keyword evidence="3 7" id="KW-0862">Zinc</keyword>
<feature type="binding site" evidence="7">
    <location>
        <position position="148"/>
    </location>
    <ligand>
        <name>Zn(2+)</name>
        <dbReference type="ChEBI" id="CHEBI:29105"/>
    </ligand>
</feature>
<keyword evidence="6" id="KW-0804">Transcription</keyword>
<dbReference type="OrthoDB" id="9801127at2"/>
<sequence>MSGTTARSGKNSRPHRRSLEASEPPHGLTKNERLVWNALAAAGEPLKAYEILDRLKERGVRAPMTVYRALDGLEEKGAIHKLDGLNAFVLCNQDGMHDVQAFLVCERCATVTEIEIDGVAAGVGPALNRTGFDMRTARLEVRGYCRNCAAPS</sequence>
<dbReference type="InterPro" id="IPR043135">
    <property type="entry name" value="Fur_C"/>
</dbReference>
<proteinExistence type="inferred from homology"/>
<dbReference type="GO" id="GO:0008270">
    <property type="term" value="F:zinc ion binding"/>
    <property type="evidence" value="ECO:0007669"/>
    <property type="project" value="TreeGrafter"/>
</dbReference>
<dbReference type="Gene3D" id="1.10.10.10">
    <property type="entry name" value="Winged helix-like DNA-binding domain superfamily/Winged helix DNA-binding domain"/>
    <property type="match status" value="1"/>
</dbReference>
<comment type="cofactor">
    <cofactor evidence="8">
        <name>Mn(2+)</name>
        <dbReference type="ChEBI" id="CHEBI:29035"/>
    </cofactor>
    <cofactor evidence="8">
        <name>Fe(2+)</name>
        <dbReference type="ChEBI" id="CHEBI:29033"/>
    </cofactor>
    <text evidence="8">Binds 1 Mn(2+) or Fe(2+) ion per subunit.</text>
</comment>
<name>A0A239PJ34_9PROT</name>
<evidence type="ECO:0000256" key="4">
    <source>
        <dbReference type="ARBA" id="ARBA00023015"/>
    </source>
</evidence>
<dbReference type="InterPro" id="IPR036388">
    <property type="entry name" value="WH-like_DNA-bd_sf"/>
</dbReference>
<dbReference type="GO" id="GO:0003700">
    <property type="term" value="F:DNA-binding transcription factor activity"/>
    <property type="evidence" value="ECO:0007669"/>
    <property type="project" value="InterPro"/>
</dbReference>
<protein>
    <submittedName>
        <fullName evidence="10">Fur family transcriptional regulator, zinc uptake regulator</fullName>
    </submittedName>
</protein>
<reference evidence="10 11" key="1">
    <citation type="submission" date="2017-07" db="EMBL/GenBank/DDBJ databases">
        <authorList>
            <person name="Sun Z.S."/>
            <person name="Albrecht U."/>
            <person name="Echele G."/>
            <person name="Lee C.C."/>
        </authorList>
    </citation>
    <scope>NUCLEOTIDE SEQUENCE [LARGE SCALE GENOMIC DNA]</scope>
    <source>
        <strain evidence="10 11">CGMCC 1.12710</strain>
    </source>
</reference>
<dbReference type="PANTHER" id="PTHR33202:SF6">
    <property type="entry name" value="ZINC UPTAKE REGULATION PROTEIN"/>
    <property type="match status" value="1"/>
</dbReference>
<dbReference type="Proteomes" id="UP000198346">
    <property type="component" value="Unassembled WGS sequence"/>
</dbReference>
<evidence type="ECO:0000256" key="9">
    <source>
        <dbReference type="SAM" id="MobiDB-lite"/>
    </source>
</evidence>
<keyword evidence="7" id="KW-0479">Metal-binding</keyword>
<evidence type="ECO:0000313" key="11">
    <source>
        <dbReference type="Proteomes" id="UP000198346"/>
    </source>
</evidence>
<keyword evidence="11" id="KW-1185">Reference proteome</keyword>
<feature type="region of interest" description="Disordered" evidence="9">
    <location>
        <begin position="1"/>
        <end position="27"/>
    </location>
</feature>
<feature type="binding site" evidence="8">
    <location>
        <position position="98"/>
    </location>
    <ligand>
        <name>Fe cation</name>
        <dbReference type="ChEBI" id="CHEBI:24875"/>
    </ligand>
</feature>
<feature type="binding site" evidence="7">
    <location>
        <position position="105"/>
    </location>
    <ligand>
        <name>Zn(2+)</name>
        <dbReference type="ChEBI" id="CHEBI:29105"/>
    </ligand>
</feature>
<dbReference type="GO" id="GO:0045892">
    <property type="term" value="P:negative regulation of DNA-templated transcription"/>
    <property type="evidence" value="ECO:0007669"/>
    <property type="project" value="TreeGrafter"/>
</dbReference>
<dbReference type="AlphaFoldDB" id="A0A239PJ34"/>
<dbReference type="EMBL" id="FZQA01000001">
    <property type="protein sequence ID" value="SNT67788.1"/>
    <property type="molecule type" value="Genomic_DNA"/>
</dbReference>
<keyword evidence="2" id="KW-0678">Repressor</keyword>
<dbReference type="InterPro" id="IPR002481">
    <property type="entry name" value="FUR"/>
</dbReference>
<dbReference type="GO" id="GO:0000976">
    <property type="term" value="F:transcription cis-regulatory region binding"/>
    <property type="evidence" value="ECO:0007669"/>
    <property type="project" value="TreeGrafter"/>
</dbReference>
<evidence type="ECO:0000256" key="5">
    <source>
        <dbReference type="ARBA" id="ARBA00023125"/>
    </source>
</evidence>
<dbReference type="InterPro" id="IPR036390">
    <property type="entry name" value="WH_DNA-bd_sf"/>
</dbReference>
<evidence type="ECO:0000256" key="2">
    <source>
        <dbReference type="ARBA" id="ARBA00022491"/>
    </source>
</evidence>
<keyword evidence="8" id="KW-0408">Iron</keyword>
<dbReference type="Pfam" id="PF01475">
    <property type="entry name" value="FUR"/>
    <property type="match status" value="1"/>
</dbReference>
<evidence type="ECO:0000256" key="1">
    <source>
        <dbReference type="ARBA" id="ARBA00007957"/>
    </source>
</evidence>
<evidence type="ECO:0000256" key="7">
    <source>
        <dbReference type="PIRSR" id="PIRSR602481-1"/>
    </source>
</evidence>
<comment type="cofactor">
    <cofactor evidence="7">
        <name>Zn(2+)</name>
        <dbReference type="ChEBI" id="CHEBI:29105"/>
    </cofactor>
    <text evidence="7">Binds 1 zinc ion per subunit.</text>
</comment>
<comment type="similarity">
    <text evidence="1">Belongs to the Fur family.</text>
</comment>
<dbReference type="GO" id="GO:0005829">
    <property type="term" value="C:cytosol"/>
    <property type="evidence" value="ECO:0007669"/>
    <property type="project" value="TreeGrafter"/>
</dbReference>
<dbReference type="SUPFAM" id="SSF46785">
    <property type="entry name" value="Winged helix' DNA-binding domain"/>
    <property type="match status" value="1"/>
</dbReference>
<keyword evidence="4" id="KW-0805">Transcription regulation</keyword>
<gene>
    <name evidence="10" type="ORF">SAMN06297382_0281</name>
</gene>